<dbReference type="EMBL" id="JBHTMN010000014">
    <property type="protein sequence ID" value="MFD1384202.1"/>
    <property type="molecule type" value="Genomic_DNA"/>
</dbReference>
<evidence type="ECO:0000256" key="4">
    <source>
        <dbReference type="SAM" id="SignalP"/>
    </source>
</evidence>
<evidence type="ECO:0000256" key="3">
    <source>
        <dbReference type="ARBA" id="ARBA00022729"/>
    </source>
</evidence>
<reference evidence="7" key="1">
    <citation type="journal article" date="2019" name="Int. J. Syst. Evol. Microbiol.">
        <title>The Global Catalogue of Microorganisms (GCM) 10K type strain sequencing project: providing services to taxonomists for standard genome sequencing and annotation.</title>
        <authorList>
            <consortium name="The Broad Institute Genomics Platform"/>
            <consortium name="The Broad Institute Genome Sequencing Center for Infectious Disease"/>
            <person name="Wu L."/>
            <person name="Ma J."/>
        </authorList>
    </citation>
    <scope>NUCLEOTIDE SEQUENCE [LARGE SCALE GENOMIC DNA]</scope>
    <source>
        <strain evidence="7">JCM 30774</strain>
    </source>
</reference>
<dbReference type="InterPro" id="IPR000914">
    <property type="entry name" value="SBP_5_dom"/>
</dbReference>
<feature type="domain" description="Solute-binding protein family 5" evidence="5">
    <location>
        <begin position="72"/>
        <end position="394"/>
    </location>
</feature>
<dbReference type="RefSeq" id="WP_377368201.1">
    <property type="nucleotide sequence ID" value="NZ_JBHTMN010000014.1"/>
</dbReference>
<feature type="signal peptide" evidence="4">
    <location>
        <begin position="1"/>
        <end position="21"/>
    </location>
</feature>
<accession>A0ABW4B299</accession>
<dbReference type="InterPro" id="IPR030678">
    <property type="entry name" value="Peptide/Ni-bd"/>
</dbReference>
<evidence type="ECO:0000256" key="2">
    <source>
        <dbReference type="ARBA" id="ARBA00022448"/>
    </source>
</evidence>
<evidence type="ECO:0000256" key="1">
    <source>
        <dbReference type="ARBA" id="ARBA00005695"/>
    </source>
</evidence>
<dbReference type="SUPFAM" id="SSF53850">
    <property type="entry name" value="Periplasmic binding protein-like II"/>
    <property type="match status" value="1"/>
</dbReference>
<keyword evidence="3 4" id="KW-0732">Signal</keyword>
<sequence length="519" mass="56537">MKFTSSVIIALIAVISSVSSAQNVQSPTTPKSIVLAIGGEPETGFDPLLGWGSYGNPLFQSTLLNRDADLKTQPNLATQWTLSDDRLTWTISLREDVRFSDGSQLTAEDVAFTFNHAKASAGQLDLQVMKEATALDTKTVKIELTKPWITFVDFFFTLGIVPKASYGPEYGRHPIGSGPFQMVSWQEGQQLIVERNPYYFGKAPAFEQITFLFTGEDAGLAAANAGVVQMVSVPAQLADVVPEGFYPKAVQTVDNRGLSMPFPSPESVSGRKVGNSATSDLAIRKAMNLWIDRELVVYVALHGHGTPGYGPADALPWSGEVQVPHDPEAAQKLLDEAGWLMGADGVRIKDGVKAAFPINYPASDATRQALAETVAELLRPLGIEATPVGGSWDAIQRVMHSEPVVFGFGSHSPYQLYGIYASELGGVGYSNPSYYENSQVDKLFAQAQAAKTVEASYDHWSESAKHFGFKGDNAWVWLVNLDHVYFIDECLDLGKTQIEPHGHGWPVTATIADWRWTCQ</sequence>
<name>A0ABW4B299_9GAMM</name>
<organism evidence="6 7">
    <name type="scientific">Rhodanobacter aciditrophus</name>
    <dbReference type="NCBI Taxonomy" id="1623218"/>
    <lineage>
        <taxon>Bacteria</taxon>
        <taxon>Pseudomonadati</taxon>
        <taxon>Pseudomonadota</taxon>
        <taxon>Gammaproteobacteria</taxon>
        <taxon>Lysobacterales</taxon>
        <taxon>Rhodanobacteraceae</taxon>
        <taxon>Rhodanobacter</taxon>
    </lineage>
</organism>
<dbReference type="Gene3D" id="3.10.105.10">
    <property type="entry name" value="Dipeptide-binding Protein, Domain 3"/>
    <property type="match status" value="1"/>
</dbReference>
<comment type="similarity">
    <text evidence="1">Belongs to the bacterial solute-binding protein 5 family.</text>
</comment>
<keyword evidence="7" id="KW-1185">Reference proteome</keyword>
<keyword evidence="2" id="KW-0813">Transport</keyword>
<dbReference type="CDD" id="cd08518">
    <property type="entry name" value="PBP2_NikA_DppA_OppA_like_19"/>
    <property type="match status" value="1"/>
</dbReference>
<feature type="chain" id="PRO_5047305338" evidence="4">
    <location>
        <begin position="22"/>
        <end position="519"/>
    </location>
</feature>
<evidence type="ECO:0000259" key="5">
    <source>
        <dbReference type="Pfam" id="PF00496"/>
    </source>
</evidence>
<dbReference type="Pfam" id="PF00496">
    <property type="entry name" value="SBP_bac_5"/>
    <property type="match status" value="1"/>
</dbReference>
<dbReference type="PANTHER" id="PTHR30290">
    <property type="entry name" value="PERIPLASMIC BINDING COMPONENT OF ABC TRANSPORTER"/>
    <property type="match status" value="1"/>
</dbReference>
<comment type="caution">
    <text evidence="6">The sequence shown here is derived from an EMBL/GenBank/DDBJ whole genome shotgun (WGS) entry which is preliminary data.</text>
</comment>
<evidence type="ECO:0000313" key="6">
    <source>
        <dbReference type="EMBL" id="MFD1384202.1"/>
    </source>
</evidence>
<gene>
    <name evidence="6" type="ORF">ACFQ45_12555</name>
</gene>
<dbReference type="PANTHER" id="PTHR30290:SF9">
    <property type="entry name" value="OLIGOPEPTIDE-BINDING PROTEIN APPA"/>
    <property type="match status" value="1"/>
</dbReference>
<dbReference type="InterPro" id="IPR039424">
    <property type="entry name" value="SBP_5"/>
</dbReference>
<dbReference type="Gene3D" id="3.40.190.10">
    <property type="entry name" value="Periplasmic binding protein-like II"/>
    <property type="match status" value="1"/>
</dbReference>
<proteinExistence type="inferred from homology"/>
<protein>
    <submittedName>
        <fullName evidence="6">ABC transporter substrate-binding protein</fullName>
    </submittedName>
</protein>
<evidence type="ECO:0000313" key="7">
    <source>
        <dbReference type="Proteomes" id="UP001597059"/>
    </source>
</evidence>
<dbReference type="Proteomes" id="UP001597059">
    <property type="component" value="Unassembled WGS sequence"/>
</dbReference>
<dbReference type="PIRSF" id="PIRSF002741">
    <property type="entry name" value="MppA"/>
    <property type="match status" value="1"/>
</dbReference>